<dbReference type="Proteomes" id="UP000289738">
    <property type="component" value="Chromosome A05"/>
</dbReference>
<accession>A0A445D9B1</accession>
<dbReference type="STRING" id="3818.A0A445D9B1"/>
<dbReference type="PROSITE" id="PS51775">
    <property type="entry name" value="GTD_BINDING"/>
    <property type="match status" value="1"/>
</dbReference>
<evidence type="ECO:0000256" key="1">
    <source>
        <dbReference type="ARBA" id="ARBA00004370"/>
    </source>
</evidence>
<proteinExistence type="predicted"/>
<keyword evidence="7" id="KW-1185">Reference proteome</keyword>
<evidence type="ECO:0000256" key="2">
    <source>
        <dbReference type="ARBA" id="ARBA00022692"/>
    </source>
</evidence>
<dbReference type="PANTHER" id="PTHR31422:SF1">
    <property type="entry name" value="GTD-BINDING DOMAIN-CONTAINING PROTEIN"/>
    <property type="match status" value="1"/>
</dbReference>
<reference evidence="6 7" key="1">
    <citation type="submission" date="2019-01" db="EMBL/GenBank/DDBJ databases">
        <title>Sequencing of cultivated peanut Arachis hypogaea provides insights into genome evolution and oil improvement.</title>
        <authorList>
            <person name="Chen X."/>
        </authorList>
    </citation>
    <scope>NUCLEOTIDE SEQUENCE [LARGE SCALE GENOMIC DNA]</scope>
    <source>
        <strain evidence="7">cv. Fuhuasheng</strain>
        <tissue evidence="6">Leaves</tissue>
    </source>
</reference>
<dbReference type="InterPro" id="IPR007656">
    <property type="entry name" value="GTD-bd"/>
</dbReference>
<name>A0A445D9B1_ARAHY</name>
<evidence type="ECO:0000313" key="6">
    <source>
        <dbReference type="EMBL" id="RYR59743.1"/>
    </source>
</evidence>
<comment type="subcellular location">
    <subcellularLocation>
        <location evidence="1">Membrane</location>
    </subcellularLocation>
</comment>
<comment type="caution">
    <text evidence="6">The sequence shown here is derived from an EMBL/GenBank/DDBJ whole genome shotgun (WGS) entry which is preliminary data.</text>
</comment>
<dbReference type="GO" id="GO:0080115">
    <property type="term" value="F:myosin XI tail binding"/>
    <property type="evidence" value="ECO:0007669"/>
    <property type="project" value="UniProtKB-ARBA"/>
</dbReference>
<dbReference type="PANTHER" id="PTHR31422">
    <property type="entry name" value="BNAANNG28530D PROTEIN"/>
    <property type="match status" value="1"/>
</dbReference>
<gene>
    <name evidence="6" type="ORF">Ahy_A05g025702</name>
</gene>
<dbReference type="EMBL" id="SDMP01000005">
    <property type="protein sequence ID" value="RYR59743.1"/>
    <property type="molecule type" value="Genomic_DNA"/>
</dbReference>
<keyword evidence="3" id="KW-1133">Transmembrane helix</keyword>
<protein>
    <recommendedName>
        <fullName evidence="5">GTD-binding domain-containing protein</fullName>
    </recommendedName>
</protein>
<keyword evidence="4" id="KW-0472">Membrane</keyword>
<keyword evidence="2" id="KW-0812">Transmembrane</keyword>
<organism evidence="6 7">
    <name type="scientific">Arachis hypogaea</name>
    <name type="common">Peanut</name>
    <dbReference type="NCBI Taxonomy" id="3818"/>
    <lineage>
        <taxon>Eukaryota</taxon>
        <taxon>Viridiplantae</taxon>
        <taxon>Streptophyta</taxon>
        <taxon>Embryophyta</taxon>
        <taxon>Tracheophyta</taxon>
        <taxon>Spermatophyta</taxon>
        <taxon>Magnoliopsida</taxon>
        <taxon>eudicotyledons</taxon>
        <taxon>Gunneridae</taxon>
        <taxon>Pentapetalae</taxon>
        <taxon>rosids</taxon>
        <taxon>fabids</taxon>
        <taxon>Fabales</taxon>
        <taxon>Fabaceae</taxon>
        <taxon>Papilionoideae</taxon>
        <taxon>50 kb inversion clade</taxon>
        <taxon>dalbergioids sensu lato</taxon>
        <taxon>Dalbergieae</taxon>
        <taxon>Pterocarpus clade</taxon>
        <taxon>Arachis</taxon>
    </lineage>
</organism>
<dbReference type="Pfam" id="PF04576">
    <property type="entry name" value="Zein-binding"/>
    <property type="match status" value="1"/>
</dbReference>
<sequence length="73" mass="8350">MGMILRLQIKKAAVKMEASHYKRMEEEKIGHAEETLEVFEELMYQKEIETSARVPSIGLQTKAFGIGSTYQSQ</sequence>
<evidence type="ECO:0000256" key="4">
    <source>
        <dbReference type="ARBA" id="ARBA00023136"/>
    </source>
</evidence>
<dbReference type="GO" id="GO:0016020">
    <property type="term" value="C:membrane"/>
    <property type="evidence" value="ECO:0007669"/>
    <property type="project" value="UniProtKB-SubCell"/>
</dbReference>
<evidence type="ECO:0000313" key="7">
    <source>
        <dbReference type="Proteomes" id="UP000289738"/>
    </source>
</evidence>
<dbReference type="AlphaFoldDB" id="A0A445D9B1"/>
<feature type="domain" description="GTD-binding" evidence="5">
    <location>
        <begin position="1"/>
        <end position="61"/>
    </location>
</feature>
<evidence type="ECO:0000259" key="5">
    <source>
        <dbReference type="PROSITE" id="PS51775"/>
    </source>
</evidence>
<evidence type="ECO:0000256" key="3">
    <source>
        <dbReference type="ARBA" id="ARBA00022989"/>
    </source>
</evidence>